<evidence type="ECO:0000313" key="2">
    <source>
        <dbReference type="EMBL" id="HEA86649.1"/>
    </source>
</evidence>
<keyword evidence="1" id="KW-0472">Membrane</keyword>
<protein>
    <submittedName>
        <fullName evidence="2">Uncharacterized protein</fullName>
    </submittedName>
</protein>
<dbReference type="EMBL" id="DSLG01000002">
    <property type="protein sequence ID" value="HEA86649.1"/>
    <property type="molecule type" value="Genomic_DNA"/>
</dbReference>
<keyword evidence="1" id="KW-1133">Transmembrane helix</keyword>
<evidence type="ECO:0000256" key="1">
    <source>
        <dbReference type="SAM" id="Phobius"/>
    </source>
</evidence>
<comment type="caution">
    <text evidence="2">The sequence shown here is derived from an EMBL/GenBank/DDBJ whole genome shotgun (WGS) entry which is preliminary data.</text>
</comment>
<feature type="transmembrane region" description="Helical" evidence="1">
    <location>
        <begin position="7"/>
        <end position="24"/>
    </location>
</feature>
<dbReference type="AlphaFoldDB" id="A0A7C1SQC1"/>
<feature type="transmembrane region" description="Helical" evidence="1">
    <location>
        <begin position="36"/>
        <end position="53"/>
    </location>
</feature>
<feature type="transmembrane region" description="Helical" evidence="1">
    <location>
        <begin position="141"/>
        <end position="160"/>
    </location>
</feature>
<organism evidence="2">
    <name type="scientific">candidate division WOR-3 bacterium</name>
    <dbReference type="NCBI Taxonomy" id="2052148"/>
    <lineage>
        <taxon>Bacteria</taxon>
        <taxon>Bacteria division WOR-3</taxon>
    </lineage>
</organism>
<proteinExistence type="predicted"/>
<gene>
    <name evidence="2" type="ORF">ENP94_01385</name>
</gene>
<feature type="transmembrane region" description="Helical" evidence="1">
    <location>
        <begin position="73"/>
        <end position="90"/>
    </location>
</feature>
<name>A0A7C1SQC1_UNCW3</name>
<feature type="transmembrane region" description="Helical" evidence="1">
    <location>
        <begin position="172"/>
        <end position="192"/>
    </location>
</feature>
<sequence length="214" mass="24125">MTLSTDPWIWIAAILTLAIFSFLYRENPFYRFAEHLYVGIANGYAITFYWHRILVPSLFDRVGSSSTPLSTKIWLIAIAIIGALYFTRFIPRISWLVRIPIAIVLGYASGASIPRAVSGEIIRQMKATIITRASFANWQSGLWAVIILIGVIATISYFFFSTERRGLLKPLSYAGIIFIMIGFGASFGYTVMARISLFIGRLQFLLGDWLGFIK</sequence>
<keyword evidence="1" id="KW-0812">Transmembrane</keyword>
<reference evidence="2" key="1">
    <citation type="journal article" date="2020" name="mSystems">
        <title>Genome- and Community-Level Interaction Insights into Carbon Utilization and Element Cycling Functions of Hydrothermarchaeota in Hydrothermal Sediment.</title>
        <authorList>
            <person name="Zhou Z."/>
            <person name="Liu Y."/>
            <person name="Xu W."/>
            <person name="Pan J."/>
            <person name="Luo Z.H."/>
            <person name="Li M."/>
        </authorList>
    </citation>
    <scope>NUCLEOTIDE SEQUENCE [LARGE SCALE GENOMIC DNA]</scope>
    <source>
        <strain evidence="2">SpSt-265</strain>
    </source>
</reference>
<accession>A0A7C1SQC1</accession>